<sequence>MRSEPTILYADVSKNYTQDQTIAKLEIPASAVKANCVHALLLSTTEVTFSALNK</sequence>
<evidence type="ECO:0000313" key="1">
    <source>
        <dbReference type="EMBL" id="KAK7682122.1"/>
    </source>
</evidence>
<dbReference type="Proteomes" id="UP001385951">
    <property type="component" value="Unassembled WGS sequence"/>
</dbReference>
<reference evidence="1 2" key="1">
    <citation type="submission" date="2022-09" db="EMBL/GenBank/DDBJ databases">
        <authorList>
            <person name="Palmer J.M."/>
        </authorList>
    </citation>
    <scope>NUCLEOTIDE SEQUENCE [LARGE SCALE GENOMIC DNA]</scope>
    <source>
        <strain evidence="1 2">DSM 7382</strain>
    </source>
</reference>
<organism evidence="1 2">
    <name type="scientific">Cerrena zonata</name>
    <dbReference type="NCBI Taxonomy" id="2478898"/>
    <lineage>
        <taxon>Eukaryota</taxon>
        <taxon>Fungi</taxon>
        <taxon>Dikarya</taxon>
        <taxon>Basidiomycota</taxon>
        <taxon>Agaricomycotina</taxon>
        <taxon>Agaricomycetes</taxon>
        <taxon>Polyporales</taxon>
        <taxon>Cerrenaceae</taxon>
        <taxon>Cerrena</taxon>
    </lineage>
</organism>
<dbReference type="EMBL" id="JASBNA010000037">
    <property type="protein sequence ID" value="KAK7682122.1"/>
    <property type="molecule type" value="Genomic_DNA"/>
</dbReference>
<dbReference type="AlphaFoldDB" id="A0AAW0FXU0"/>
<protein>
    <submittedName>
        <fullName evidence="1">Uncharacterized protein</fullName>
    </submittedName>
</protein>
<name>A0AAW0FXU0_9APHY</name>
<gene>
    <name evidence="1" type="ORF">QCA50_014708</name>
</gene>
<accession>A0AAW0FXU0</accession>
<evidence type="ECO:0000313" key="2">
    <source>
        <dbReference type="Proteomes" id="UP001385951"/>
    </source>
</evidence>
<keyword evidence="2" id="KW-1185">Reference proteome</keyword>
<proteinExistence type="predicted"/>
<comment type="caution">
    <text evidence="1">The sequence shown here is derived from an EMBL/GenBank/DDBJ whole genome shotgun (WGS) entry which is preliminary data.</text>
</comment>